<feature type="compositionally biased region" description="Basic and acidic residues" evidence="1">
    <location>
        <begin position="93"/>
        <end position="103"/>
    </location>
</feature>
<feature type="region of interest" description="Disordered" evidence="1">
    <location>
        <begin position="72"/>
        <end position="110"/>
    </location>
</feature>
<feature type="non-terminal residue" evidence="2">
    <location>
        <position position="116"/>
    </location>
</feature>
<organism evidence="2">
    <name type="scientific">Homalodisca liturata</name>
    <dbReference type="NCBI Taxonomy" id="320908"/>
    <lineage>
        <taxon>Eukaryota</taxon>
        <taxon>Metazoa</taxon>
        <taxon>Ecdysozoa</taxon>
        <taxon>Arthropoda</taxon>
        <taxon>Hexapoda</taxon>
        <taxon>Insecta</taxon>
        <taxon>Pterygota</taxon>
        <taxon>Neoptera</taxon>
        <taxon>Paraneoptera</taxon>
        <taxon>Hemiptera</taxon>
        <taxon>Auchenorrhyncha</taxon>
        <taxon>Membracoidea</taxon>
        <taxon>Cicadellidae</taxon>
        <taxon>Cicadellinae</taxon>
        <taxon>Proconiini</taxon>
        <taxon>Homalodisca</taxon>
    </lineage>
</organism>
<reference evidence="2" key="1">
    <citation type="submission" date="2015-11" db="EMBL/GenBank/DDBJ databases">
        <title>De novo transcriptome assembly of four potential Pierce s Disease insect vectors from Arizona vineyards.</title>
        <authorList>
            <person name="Tassone E.E."/>
        </authorList>
    </citation>
    <scope>NUCLEOTIDE SEQUENCE</scope>
</reference>
<protein>
    <submittedName>
        <fullName evidence="2">Uncharacterized protein</fullName>
    </submittedName>
</protein>
<evidence type="ECO:0000256" key="1">
    <source>
        <dbReference type="SAM" id="MobiDB-lite"/>
    </source>
</evidence>
<proteinExistence type="predicted"/>
<dbReference type="EMBL" id="GECU01019565">
    <property type="protein sequence ID" value="JAS88141.1"/>
    <property type="molecule type" value="Transcribed_RNA"/>
</dbReference>
<sequence>LFLVGSAVTHVVLDGSPQRLVELVTQQGVDRLVAEKRRQLAEQRQESKDLWNMSGWTGEPAFQRMEYQHVVQDERRNQSPKYPMLMGPPSQDSLKRREIHPPEEVMTGGVELVPLL</sequence>
<accession>A0A1B6IMJ2</accession>
<dbReference type="AlphaFoldDB" id="A0A1B6IMJ2"/>
<gene>
    <name evidence="2" type="ORF">g.4021</name>
</gene>
<evidence type="ECO:0000313" key="2">
    <source>
        <dbReference type="EMBL" id="JAS88141.1"/>
    </source>
</evidence>
<feature type="non-terminal residue" evidence="2">
    <location>
        <position position="1"/>
    </location>
</feature>
<name>A0A1B6IMJ2_9HEMI</name>